<feature type="compositionally biased region" description="Basic and acidic residues" evidence="1">
    <location>
        <begin position="14"/>
        <end position="23"/>
    </location>
</feature>
<organism evidence="2 3">
    <name type="scientific">Candidatus Collierbacteria bacterium CG09_land_8_20_14_0_10_46_12</name>
    <dbReference type="NCBI Taxonomy" id="1974533"/>
    <lineage>
        <taxon>Bacteria</taxon>
        <taxon>Candidatus Collieribacteriota</taxon>
    </lineage>
</organism>
<evidence type="ECO:0000313" key="2">
    <source>
        <dbReference type="EMBL" id="PIS18246.1"/>
    </source>
</evidence>
<evidence type="ECO:0000256" key="1">
    <source>
        <dbReference type="SAM" id="MobiDB-lite"/>
    </source>
</evidence>
<feature type="region of interest" description="Disordered" evidence="1">
    <location>
        <begin position="1"/>
        <end position="29"/>
    </location>
</feature>
<proteinExistence type="predicted"/>
<reference evidence="3" key="1">
    <citation type="submission" date="2017-09" db="EMBL/GenBank/DDBJ databases">
        <title>Depth-based differentiation of microbial function through sediment-hosted aquifers and enrichment of novel symbionts in the deep terrestrial subsurface.</title>
        <authorList>
            <person name="Probst A.J."/>
            <person name="Ladd B."/>
            <person name="Jarett J.K."/>
            <person name="Geller-Mcgrath D.E."/>
            <person name="Sieber C.M.K."/>
            <person name="Emerson J.B."/>
            <person name="Anantharaman K."/>
            <person name="Thomas B.C."/>
            <person name="Malmstrom R."/>
            <person name="Stieglmeier M."/>
            <person name="Klingl A."/>
            <person name="Woyke T."/>
            <person name="Ryan C.M."/>
            <person name="Banfield J.F."/>
        </authorList>
    </citation>
    <scope>NUCLEOTIDE SEQUENCE [LARGE SCALE GENOMIC DNA]</scope>
</reference>
<name>A0A2H0X011_9BACT</name>
<protein>
    <recommendedName>
        <fullName evidence="4">Antitoxin</fullName>
    </recommendedName>
</protein>
<dbReference type="EMBL" id="PEYY01000013">
    <property type="protein sequence ID" value="PIS18246.1"/>
    <property type="molecule type" value="Genomic_DNA"/>
</dbReference>
<evidence type="ECO:0000313" key="3">
    <source>
        <dbReference type="Proteomes" id="UP000229574"/>
    </source>
</evidence>
<evidence type="ECO:0008006" key="4">
    <source>
        <dbReference type="Google" id="ProtNLM"/>
    </source>
</evidence>
<comment type="caution">
    <text evidence="2">The sequence shown here is derived from an EMBL/GenBank/DDBJ whole genome shotgun (WGS) entry which is preliminary data.</text>
</comment>
<dbReference type="AlphaFoldDB" id="A0A2H0X011"/>
<dbReference type="Proteomes" id="UP000229574">
    <property type="component" value="Unassembled WGS sequence"/>
</dbReference>
<gene>
    <name evidence="2" type="ORF">COT54_00335</name>
</gene>
<feature type="compositionally biased region" description="Basic residues" evidence="1">
    <location>
        <begin position="1"/>
        <end position="11"/>
    </location>
</feature>
<sequence length="82" mass="9223">MLSRSVLKRNSRLQVEKGPRRGGEGQTLKGKKVKSININIRLQPTTLILLKKKAVKLGFPYQTLAASILYRYTTSQTIVPNI</sequence>
<accession>A0A2H0X011</accession>